<organism evidence="5 6">
    <name type="scientific">Candidatus Microbacterium stercoravium</name>
    <dbReference type="NCBI Taxonomy" id="2838697"/>
    <lineage>
        <taxon>Bacteria</taxon>
        <taxon>Bacillati</taxon>
        <taxon>Actinomycetota</taxon>
        <taxon>Actinomycetes</taxon>
        <taxon>Micrococcales</taxon>
        <taxon>Microbacteriaceae</taxon>
        <taxon>Microbacterium</taxon>
    </lineage>
</organism>
<dbReference type="Pfam" id="PF00295">
    <property type="entry name" value="Glyco_hydro_28"/>
    <property type="match status" value="1"/>
</dbReference>
<dbReference type="AlphaFoldDB" id="A0A9D2H4D0"/>
<sequence>MSHDLRTAEIQSAIDRAAASGGGVVTISPGVHRTGALRLRSFVELHLENGARLEFVPDPRLYPVIDASWEGAPARIHQPCIFADGETNVAVTGLGTIDGGGSRWWEAVRAGDELEAARPTLISFRHSTRVTIRDVVLENSPAWTVHPYRCDDVRVSGVRIKNPADSPNTDGVNPESCRNVRITDCHIDVGDDCIAIKAGTEASSQDPAPCENVLIAGCTMLRGHGGVVIGSEMSGDVRGVVISDCIFDGTDRGVRLKTRRGRGGTVEDLRITNIVMRRVACPFVVNPFYFCGPDGKLPHVSDRSALPADETTPTIRRVFISNVSASDVTSCAGFISGLPERPLDDITILDVSIGFADDPLPSVPAMADGVPEMAAAGFQIDFVRNSRISGVSLTGVVGDAVVAGPGAENLTAEVTSNER</sequence>
<dbReference type="SMART" id="SM00710">
    <property type="entry name" value="PbH1"/>
    <property type="match status" value="5"/>
</dbReference>
<reference evidence="5" key="1">
    <citation type="journal article" date="2021" name="PeerJ">
        <title>Extensive microbial diversity within the chicken gut microbiome revealed by metagenomics and culture.</title>
        <authorList>
            <person name="Gilroy R."/>
            <person name="Ravi A."/>
            <person name="Getino M."/>
            <person name="Pursley I."/>
            <person name="Horton D.L."/>
            <person name="Alikhan N.F."/>
            <person name="Baker D."/>
            <person name="Gharbi K."/>
            <person name="Hall N."/>
            <person name="Watson M."/>
            <person name="Adriaenssens E.M."/>
            <person name="Foster-Nyarko E."/>
            <person name="Jarju S."/>
            <person name="Secka A."/>
            <person name="Antonio M."/>
            <person name="Oren A."/>
            <person name="Chaudhuri R.R."/>
            <person name="La Ragione R."/>
            <person name="Hildebrand F."/>
            <person name="Pallen M.J."/>
        </authorList>
    </citation>
    <scope>NUCLEOTIDE SEQUENCE</scope>
    <source>
        <strain evidence="5">ChiHjej8B7-3636</strain>
    </source>
</reference>
<evidence type="ECO:0000256" key="3">
    <source>
        <dbReference type="ARBA" id="ARBA00023295"/>
    </source>
</evidence>
<comment type="similarity">
    <text evidence="1 4">Belongs to the glycosyl hydrolase 28 family.</text>
</comment>
<dbReference type="InterPro" id="IPR012334">
    <property type="entry name" value="Pectin_lyas_fold"/>
</dbReference>
<accession>A0A9D2H4D0</accession>
<dbReference type="PANTHER" id="PTHR31339">
    <property type="entry name" value="PECTIN LYASE-RELATED"/>
    <property type="match status" value="1"/>
</dbReference>
<dbReference type="Proteomes" id="UP000824220">
    <property type="component" value="Unassembled WGS sequence"/>
</dbReference>
<dbReference type="InterPro" id="IPR000743">
    <property type="entry name" value="Glyco_hydro_28"/>
</dbReference>
<dbReference type="PROSITE" id="PS00502">
    <property type="entry name" value="POLYGALACTURONASE"/>
    <property type="match status" value="1"/>
</dbReference>
<dbReference type="GO" id="GO:0004650">
    <property type="term" value="F:polygalacturonase activity"/>
    <property type="evidence" value="ECO:0007669"/>
    <property type="project" value="InterPro"/>
</dbReference>
<evidence type="ECO:0000313" key="5">
    <source>
        <dbReference type="EMBL" id="HJA03325.1"/>
    </source>
</evidence>
<dbReference type="EMBL" id="DXAM01000008">
    <property type="protein sequence ID" value="HJA03325.1"/>
    <property type="molecule type" value="Genomic_DNA"/>
</dbReference>
<protein>
    <submittedName>
        <fullName evidence="5">Glycoside hydrolase family 28 protein</fullName>
    </submittedName>
</protein>
<dbReference type="PANTHER" id="PTHR31339:SF9">
    <property type="entry name" value="PLASMIN AND FIBRONECTIN-BINDING PROTEIN A"/>
    <property type="match status" value="1"/>
</dbReference>
<dbReference type="InterPro" id="IPR011050">
    <property type="entry name" value="Pectin_lyase_fold/virulence"/>
</dbReference>
<gene>
    <name evidence="5" type="ORF">H9800_00485</name>
</gene>
<keyword evidence="2 4" id="KW-0378">Hydrolase</keyword>
<evidence type="ECO:0000313" key="6">
    <source>
        <dbReference type="Proteomes" id="UP000824220"/>
    </source>
</evidence>
<keyword evidence="3 4" id="KW-0326">Glycosidase</keyword>
<dbReference type="GO" id="GO:0005975">
    <property type="term" value="P:carbohydrate metabolic process"/>
    <property type="evidence" value="ECO:0007669"/>
    <property type="project" value="InterPro"/>
</dbReference>
<name>A0A9D2H4D0_9MICO</name>
<dbReference type="SUPFAM" id="SSF51126">
    <property type="entry name" value="Pectin lyase-like"/>
    <property type="match status" value="1"/>
</dbReference>
<dbReference type="InterPro" id="IPR051801">
    <property type="entry name" value="GH28_Enzymes"/>
</dbReference>
<dbReference type="InterPro" id="IPR006626">
    <property type="entry name" value="PbH1"/>
</dbReference>
<evidence type="ECO:0000256" key="1">
    <source>
        <dbReference type="ARBA" id="ARBA00008834"/>
    </source>
</evidence>
<reference evidence="5" key="2">
    <citation type="submission" date="2021-04" db="EMBL/GenBank/DDBJ databases">
        <authorList>
            <person name="Gilroy R."/>
        </authorList>
    </citation>
    <scope>NUCLEOTIDE SEQUENCE</scope>
    <source>
        <strain evidence="5">ChiHjej8B7-3636</strain>
    </source>
</reference>
<evidence type="ECO:0000256" key="2">
    <source>
        <dbReference type="ARBA" id="ARBA00022801"/>
    </source>
</evidence>
<comment type="caution">
    <text evidence="5">The sequence shown here is derived from an EMBL/GenBank/DDBJ whole genome shotgun (WGS) entry which is preliminary data.</text>
</comment>
<evidence type="ECO:0000256" key="4">
    <source>
        <dbReference type="RuleBase" id="RU361169"/>
    </source>
</evidence>
<proteinExistence type="inferred from homology"/>
<dbReference type="Gene3D" id="2.160.20.10">
    <property type="entry name" value="Single-stranded right-handed beta-helix, Pectin lyase-like"/>
    <property type="match status" value="1"/>
</dbReference>